<dbReference type="SUPFAM" id="SSF52540">
    <property type="entry name" value="P-loop containing nucleoside triphosphate hydrolases"/>
    <property type="match status" value="1"/>
</dbReference>
<dbReference type="EMBL" id="CP002792">
    <property type="protein sequence ID" value="AEH06162.1"/>
    <property type="molecule type" value="Genomic_DNA"/>
</dbReference>
<dbReference type="Gene3D" id="3.40.50.300">
    <property type="entry name" value="P-loop containing nucleotide triphosphate hydrolases"/>
    <property type="match status" value="1"/>
</dbReference>
<protein>
    <submittedName>
        <fullName evidence="2">Cobalamin synthesis protein P47K</fullName>
    </submittedName>
</protein>
<proteinExistence type="predicted"/>
<sequence>MDKIEKNNKDIKISIVAGTPGAGKTSVLIHTIKNLMNAGYNPAVVKIDCLYTDDDIRYGKLGIPTLIGLSKDMCPDHFAIYNLEEMVEWAKNQDKDIDTLIIETAGLCHRCAPYTKNSLGICVIDATSGPNTPRKVGPFLTSADVVAITKGDIISQAEREVFRERILEMNPNCRIYDVNGLSGQGCGEIADEIAETEPLNSLENEELRHNAPLCICTLCVGETRVSKKYHRGVLRRIDGFTKYTGE</sequence>
<dbReference type="GO" id="GO:0003924">
    <property type="term" value="F:GTPase activity"/>
    <property type="evidence" value="ECO:0007669"/>
    <property type="project" value="InterPro"/>
</dbReference>
<dbReference type="GO" id="GO:0016151">
    <property type="term" value="F:nickel cation binding"/>
    <property type="evidence" value="ECO:0007669"/>
    <property type="project" value="InterPro"/>
</dbReference>
<dbReference type="AlphaFoldDB" id="F8ANA3"/>
<accession>F8ANA3</accession>
<dbReference type="Proteomes" id="UP000009296">
    <property type="component" value="Chromosome"/>
</dbReference>
<dbReference type="InterPro" id="IPR027417">
    <property type="entry name" value="P-loop_NTPase"/>
</dbReference>
<evidence type="ECO:0000313" key="2">
    <source>
        <dbReference type="EMBL" id="AEH06162.1"/>
    </source>
</evidence>
<dbReference type="eggNOG" id="arCOG01231">
    <property type="taxonomic scope" value="Archaea"/>
</dbReference>
<dbReference type="Pfam" id="PF02492">
    <property type="entry name" value="cobW"/>
    <property type="match status" value="1"/>
</dbReference>
<dbReference type="PANTHER" id="PTHR30134:SF1">
    <property type="entry name" value="COBW_HYPB_UREG NUCLEOTIDE-BINDING DOMAIN-CONTAINING PROTEIN"/>
    <property type="match status" value="1"/>
</dbReference>
<dbReference type="InterPro" id="IPR003495">
    <property type="entry name" value="CobW/HypB/UreG_nucleotide-bd"/>
</dbReference>
<dbReference type="STRING" id="647113.Metok_0169"/>
<dbReference type="InterPro" id="IPR004392">
    <property type="entry name" value="Hyd_mat_HypB"/>
</dbReference>
<gene>
    <name evidence="2" type="ordered locus">Metok_0169</name>
</gene>
<reference evidence="2" key="1">
    <citation type="submission" date="2011-05" db="EMBL/GenBank/DDBJ databases">
        <title>Complete sequence of chromosome of Methanothermococcus okinawensis IH1.</title>
        <authorList>
            <consortium name="US DOE Joint Genome Institute"/>
            <person name="Lucas S."/>
            <person name="Han J."/>
            <person name="Lapidus A."/>
            <person name="Cheng J.-F."/>
            <person name="Goodwin L."/>
            <person name="Pitluck S."/>
            <person name="Peters L."/>
            <person name="Mikhailova N."/>
            <person name="Held B."/>
            <person name="Han C."/>
            <person name="Tapia R."/>
            <person name="Land M."/>
            <person name="Hauser L."/>
            <person name="Kyrpides N."/>
            <person name="Ivanova N."/>
            <person name="Pagani I."/>
            <person name="Sieprawska-Lupa M."/>
            <person name="Takai K."/>
            <person name="Miyazaki J."/>
            <person name="Whitman W."/>
            <person name="Woyke T."/>
        </authorList>
    </citation>
    <scope>NUCLEOTIDE SEQUENCE</scope>
    <source>
        <strain evidence="2">IH1</strain>
    </source>
</reference>
<evidence type="ECO:0000259" key="1">
    <source>
        <dbReference type="Pfam" id="PF02492"/>
    </source>
</evidence>
<keyword evidence="3" id="KW-1185">Reference proteome</keyword>
<dbReference type="GO" id="GO:0051604">
    <property type="term" value="P:protein maturation"/>
    <property type="evidence" value="ECO:0007669"/>
    <property type="project" value="InterPro"/>
</dbReference>
<feature type="domain" description="CobW/HypB/UreG nucleotide-binding" evidence="1">
    <location>
        <begin position="13"/>
        <end position="175"/>
    </location>
</feature>
<dbReference type="GO" id="GO:0008270">
    <property type="term" value="F:zinc ion binding"/>
    <property type="evidence" value="ECO:0007669"/>
    <property type="project" value="TreeGrafter"/>
</dbReference>
<evidence type="ECO:0000313" key="3">
    <source>
        <dbReference type="Proteomes" id="UP000009296"/>
    </source>
</evidence>
<dbReference type="HOGENOM" id="CLU_1193419_0_0_2"/>
<dbReference type="PANTHER" id="PTHR30134">
    <property type="entry name" value="HYDROGENASE PROTEIN ASSEMBLY PROTEIN, NICKEL CHAPERONE"/>
    <property type="match status" value="1"/>
</dbReference>
<dbReference type="KEGG" id="mok:Metok_0169"/>
<name>F8ANA3_METOI</name>
<organism evidence="2 3">
    <name type="scientific">Methanothermococcus okinawensis (strain DSM 14208 / JCM 11175 / IH1)</name>
    <dbReference type="NCBI Taxonomy" id="647113"/>
    <lineage>
        <taxon>Archaea</taxon>
        <taxon>Methanobacteriati</taxon>
        <taxon>Methanobacteriota</taxon>
        <taxon>Methanomada group</taxon>
        <taxon>Methanococci</taxon>
        <taxon>Methanococcales</taxon>
        <taxon>Methanococcaceae</taxon>
        <taxon>Methanothermococcus</taxon>
    </lineage>
</organism>